<evidence type="ECO:0000256" key="14">
    <source>
        <dbReference type="SAM" id="SignalP"/>
    </source>
</evidence>
<keyword evidence="8 11" id="KW-0406">Ion transport</keyword>
<dbReference type="Pfam" id="PF00119">
    <property type="entry name" value="ATP-synt_A"/>
    <property type="match status" value="1"/>
</dbReference>
<evidence type="ECO:0000256" key="13">
    <source>
        <dbReference type="SAM" id="MobiDB-lite"/>
    </source>
</evidence>
<evidence type="ECO:0000256" key="8">
    <source>
        <dbReference type="ARBA" id="ARBA00023065"/>
    </source>
</evidence>
<gene>
    <name evidence="11 15" type="primary">atpB</name>
    <name evidence="15" type="ORF">FUA23_03330</name>
</gene>
<dbReference type="PANTHER" id="PTHR11410">
    <property type="entry name" value="ATP SYNTHASE SUBUNIT A"/>
    <property type="match status" value="1"/>
</dbReference>
<protein>
    <recommendedName>
        <fullName evidence="11 12">ATP synthase subunit a</fullName>
    </recommendedName>
    <alternativeName>
        <fullName evidence="11">ATP synthase F0 sector subunit a</fullName>
    </alternativeName>
    <alternativeName>
        <fullName evidence="11">F-ATPase subunit 6</fullName>
    </alternativeName>
</protein>
<evidence type="ECO:0000256" key="6">
    <source>
        <dbReference type="ARBA" id="ARBA00022781"/>
    </source>
</evidence>
<feature type="transmembrane region" description="Helical" evidence="11">
    <location>
        <begin position="248"/>
        <end position="268"/>
    </location>
</feature>
<dbReference type="InterPro" id="IPR035908">
    <property type="entry name" value="F0_ATP_A_sf"/>
</dbReference>
<evidence type="ECO:0000256" key="12">
    <source>
        <dbReference type="RuleBase" id="RU000483"/>
    </source>
</evidence>
<organism evidence="15 16">
    <name type="scientific">Neolewinella aurantiaca</name>
    <dbReference type="NCBI Taxonomy" id="2602767"/>
    <lineage>
        <taxon>Bacteria</taxon>
        <taxon>Pseudomonadati</taxon>
        <taxon>Bacteroidota</taxon>
        <taxon>Saprospiria</taxon>
        <taxon>Saprospirales</taxon>
        <taxon>Lewinellaceae</taxon>
        <taxon>Neolewinella</taxon>
    </lineage>
</organism>
<dbReference type="EMBL" id="VOXD01000003">
    <property type="protein sequence ID" value="TXF91269.1"/>
    <property type="molecule type" value="Genomic_DNA"/>
</dbReference>
<evidence type="ECO:0000313" key="15">
    <source>
        <dbReference type="EMBL" id="TXF91269.1"/>
    </source>
</evidence>
<dbReference type="SUPFAM" id="SSF81336">
    <property type="entry name" value="F1F0 ATP synthase subunit A"/>
    <property type="match status" value="1"/>
</dbReference>
<keyword evidence="5 11" id="KW-0812">Transmembrane</keyword>
<feature type="transmembrane region" description="Helical" evidence="11">
    <location>
        <begin position="304"/>
        <end position="328"/>
    </location>
</feature>
<evidence type="ECO:0000256" key="4">
    <source>
        <dbReference type="ARBA" id="ARBA00022547"/>
    </source>
</evidence>
<dbReference type="Gene3D" id="1.20.120.220">
    <property type="entry name" value="ATP synthase, F0 complex, subunit A"/>
    <property type="match status" value="1"/>
</dbReference>
<comment type="function">
    <text evidence="11 12">Key component of the proton channel; it plays a direct role in the translocation of protons across the membrane.</text>
</comment>
<dbReference type="Proteomes" id="UP000321907">
    <property type="component" value="Unassembled WGS sequence"/>
</dbReference>
<evidence type="ECO:0000256" key="10">
    <source>
        <dbReference type="ARBA" id="ARBA00023310"/>
    </source>
</evidence>
<evidence type="ECO:0000256" key="5">
    <source>
        <dbReference type="ARBA" id="ARBA00022692"/>
    </source>
</evidence>
<feature type="transmembrane region" description="Helical" evidence="11">
    <location>
        <begin position="365"/>
        <end position="385"/>
    </location>
</feature>
<feature type="transmembrane region" description="Helical" evidence="11">
    <location>
        <begin position="274"/>
        <end position="292"/>
    </location>
</feature>
<comment type="subcellular location">
    <subcellularLocation>
        <location evidence="11 12">Cell membrane</location>
        <topology evidence="11 12">Multi-pass membrane protein</topology>
    </subcellularLocation>
    <subcellularLocation>
        <location evidence="1">Membrane</location>
        <topology evidence="1">Multi-pass membrane protein</topology>
    </subcellularLocation>
</comment>
<keyword evidence="10 11" id="KW-0066">ATP synthesis</keyword>
<dbReference type="CDD" id="cd00310">
    <property type="entry name" value="ATP-synt_Fo_a_6"/>
    <property type="match status" value="1"/>
</dbReference>
<dbReference type="GO" id="GO:0045259">
    <property type="term" value="C:proton-transporting ATP synthase complex"/>
    <property type="evidence" value="ECO:0007669"/>
    <property type="project" value="UniProtKB-KW"/>
</dbReference>
<dbReference type="AlphaFoldDB" id="A0A5C7FXS7"/>
<feature type="chain" id="PRO_5023068714" description="ATP synthase subunit a" evidence="14">
    <location>
        <begin position="23"/>
        <end position="436"/>
    </location>
</feature>
<keyword evidence="7 11" id="KW-1133">Transmembrane helix</keyword>
<comment type="similarity">
    <text evidence="2 11 12">Belongs to the ATPase A chain family.</text>
</comment>
<feature type="transmembrane region" description="Helical" evidence="11">
    <location>
        <begin position="185"/>
        <end position="203"/>
    </location>
</feature>
<proteinExistence type="inferred from homology"/>
<keyword evidence="6 11" id="KW-0375">Hydrogen ion transport</keyword>
<keyword evidence="11" id="KW-1003">Cell membrane</keyword>
<dbReference type="HAMAP" id="MF_01393">
    <property type="entry name" value="ATP_synth_a_bact"/>
    <property type="match status" value="1"/>
</dbReference>
<dbReference type="InterPro" id="IPR000568">
    <property type="entry name" value="ATP_synth_F0_asu"/>
</dbReference>
<dbReference type="PRINTS" id="PR00123">
    <property type="entry name" value="ATPASEA"/>
</dbReference>
<keyword evidence="9 11" id="KW-0472">Membrane</keyword>
<reference evidence="15 16" key="1">
    <citation type="submission" date="2019-08" db="EMBL/GenBank/DDBJ databases">
        <title>Lewinella sp. strain SSH13 Genome sequencing and assembly.</title>
        <authorList>
            <person name="Kim I."/>
        </authorList>
    </citation>
    <scope>NUCLEOTIDE SEQUENCE [LARGE SCALE GENOMIC DNA]</scope>
    <source>
        <strain evidence="15 16">SSH13</strain>
    </source>
</reference>
<keyword evidence="16" id="KW-1185">Reference proteome</keyword>
<keyword evidence="14" id="KW-0732">Signal</keyword>
<dbReference type="GO" id="GO:0046933">
    <property type="term" value="F:proton-transporting ATP synthase activity, rotational mechanism"/>
    <property type="evidence" value="ECO:0007669"/>
    <property type="project" value="UniProtKB-UniRule"/>
</dbReference>
<dbReference type="NCBIfam" id="TIGR01131">
    <property type="entry name" value="ATP_synt_6_or_A"/>
    <property type="match status" value="1"/>
</dbReference>
<evidence type="ECO:0000313" key="16">
    <source>
        <dbReference type="Proteomes" id="UP000321907"/>
    </source>
</evidence>
<dbReference type="GO" id="GO:0005886">
    <property type="term" value="C:plasma membrane"/>
    <property type="evidence" value="ECO:0007669"/>
    <property type="project" value="UniProtKB-SubCell"/>
</dbReference>
<accession>A0A5C7FXS7</accession>
<name>A0A5C7FXS7_9BACT</name>
<evidence type="ECO:0000256" key="2">
    <source>
        <dbReference type="ARBA" id="ARBA00006810"/>
    </source>
</evidence>
<comment type="caution">
    <text evidence="15">The sequence shown here is derived from an EMBL/GenBank/DDBJ whole genome shotgun (WGS) entry which is preliminary data.</text>
</comment>
<feature type="region of interest" description="Disordered" evidence="13">
    <location>
        <begin position="28"/>
        <end position="47"/>
    </location>
</feature>
<dbReference type="RefSeq" id="WP_147929288.1">
    <property type="nucleotide sequence ID" value="NZ_VOXD01000003.1"/>
</dbReference>
<dbReference type="OrthoDB" id="9809130at2"/>
<evidence type="ECO:0000256" key="11">
    <source>
        <dbReference type="HAMAP-Rule" id="MF_01393"/>
    </source>
</evidence>
<keyword evidence="3 11" id="KW-0813">Transport</keyword>
<sequence length="436" mass="47704">MKLALRALFLLVLCFGLTTLNAQHDTDDHGHASELTEQDSGAHGSEAAYDPVGTVMHHIADANEFHILGHYSIPLPVILYAPEHGFKFGLSSMFDHGHEAVDGYVLNHGRVNRVADPSFPSGHVHLSGEHPIHEDVVTVDGKKKDVAYLMHDGKKYMLDKPSTLDGGVLGGGITSFYDFSITKNVFTMLLATILLFIIFSIVARGYKKNEGKAPSGLQSFMEPIFVFIRDEVSRPMIGEKHYERFQPFVMALFFFILFCNLLGLIPFFPGSSNVTGNLGVTMALAVIVFIVTNLNGKKDYWEHIFWMPGVPVFVKPVLAVVEILGLFIKPFSLMIRLFANISAGHIIILSLIGLVFVFGENGTNVGGAATGAFVGGLFTAFMNLIELLVAFLQAFIFSMLAASYIGAAVEEHDHHDESHAVDHHHGGAHAEAVAHH</sequence>
<feature type="signal peptide" evidence="14">
    <location>
        <begin position="1"/>
        <end position="22"/>
    </location>
</feature>
<dbReference type="PANTHER" id="PTHR11410:SF0">
    <property type="entry name" value="ATP SYNTHASE SUBUNIT A"/>
    <property type="match status" value="1"/>
</dbReference>
<evidence type="ECO:0000256" key="9">
    <source>
        <dbReference type="ARBA" id="ARBA00023136"/>
    </source>
</evidence>
<evidence type="ECO:0000256" key="1">
    <source>
        <dbReference type="ARBA" id="ARBA00004141"/>
    </source>
</evidence>
<keyword evidence="4 11" id="KW-0138">CF(0)</keyword>
<dbReference type="InterPro" id="IPR045083">
    <property type="entry name" value="ATP_synth_F0_asu_bact/mt"/>
</dbReference>
<evidence type="ECO:0000256" key="7">
    <source>
        <dbReference type="ARBA" id="ARBA00022989"/>
    </source>
</evidence>
<evidence type="ECO:0000256" key="3">
    <source>
        <dbReference type="ARBA" id="ARBA00022448"/>
    </source>
</evidence>
<feature type="transmembrane region" description="Helical" evidence="11">
    <location>
        <begin position="334"/>
        <end position="358"/>
    </location>
</feature>